<name>A0A379FYW2_9GAMM</name>
<dbReference type="AlphaFoldDB" id="A0A379FYW2"/>
<keyword evidence="1" id="KW-0812">Transmembrane</keyword>
<dbReference type="Proteomes" id="UP000255129">
    <property type="component" value="Unassembled WGS sequence"/>
</dbReference>
<dbReference type="RefSeq" id="WP_039855839.1">
    <property type="nucleotide sequence ID" value="NZ_AP018946.1"/>
</dbReference>
<evidence type="ECO:0000256" key="1">
    <source>
        <dbReference type="SAM" id="Phobius"/>
    </source>
</evidence>
<dbReference type="EMBL" id="UGUA01000002">
    <property type="protein sequence ID" value="SUC33895.1"/>
    <property type="molecule type" value="Genomic_DNA"/>
</dbReference>
<proteinExistence type="predicted"/>
<accession>A0A379FYW2</accession>
<reference evidence="2 3" key="1">
    <citation type="submission" date="2018-06" db="EMBL/GenBank/DDBJ databases">
        <authorList>
            <consortium name="Pathogen Informatics"/>
            <person name="Doyle S."/>
        </authorList>
    </citation>
    <scope>NUCLEOTIDE SEQUENCE [LARGE SCALE GENOMIC DNA]</scope>
    <source>
        <strain evidence="2 3">NCTC12026</strain>
    </source>
</reference>
<keyword evidence="1" id="KW-1133">Transmembrane helix</keyword>
<protein>
    <submittedName>
        <fullName evidence="2">Uncharacterized protein conserved in bacteria</fullName>
    </submittedName>
</protein>
<keyword evidence="1" id="KW-0472">Membrane</keyword>
<evidence type="ECO:0000313" key="2">
    <source>
        <dbReference type="EMBL" id="SUC33895.1"/>
    </source>
</evidence>
<gene>
    <name evidence="2" type="ORF">NCTC12026_00216</name>
</gene>
<sequence length="240" mass="27810">MHKRLTPLRYSNPAIREHLVSQYVLGTLSTNARKRLESLMASDTSWTELVTQWHAYLYRLEPMAVDKPPAWVWKDIKSVISKKEKIPFYHRVWRYKWSLIPWVCSLFLFVFSSVMLLQPTPQVATPSYIATMSSQERNDHFVLMAYKGDKPGKSRLQLEWNSQYPLPEGHMGNAMIWAKNKVTGEISLLGRFDELQSTRLLTPTEWKMIKNSSELLITENSEPNSTLLFKGACIELLSST</sequence>
<evidence type="ECO:0000313" key="3">
    <source>
        <dbReference type="Proteomes" id="UP000255129"/>
    </source>
</evidence>
<feature type="transmembrane region" description="Helical" evidence="1">
    <location>
        <begin position="99"/>
        <end position="117"/>
    </location>
</feature>
<dbReference type="GeneID" id="93419578"/>
<dbReference type="OrthoDB" id="5298046at2"/>
<organism evidence="2 3">
    <name type="scientific">Providencia rustigianii</name>
    <dbReference type="NCBI Taxonomy" id="158850"/>
    <lineage>
        <taxon>Bacteria</taxon>
        <taxon>Pseudomonadati</taxon>
        <taxon>Pseudomonadota</taxon>
        <taxon>Gammaproteobacteria</taxon>
        <taxon>Enterobacterales</taxon>
        <taxon>Morganellaceae</taxon>
        <taxon>Providencia</taxon>
    </lineage>
</organism>